<dbReference type="InterPro" id="IPR000462">
    <property type="entry name" value="CDP-OH_P_trans"/>
</dbReference>
<dbReference type="InterPro" id="IPR043130">
    <property type="entry name" value="CDP-OH_PTrfase_TM_dom"/>
</dbReference>
<evidence type="ECO:0000256" key="2">
    <source>
        <dbReference type="ARBA" id="ARBA00005042"/>
    </source>
</evidence>
<feature type="transmembrane region" description="Helical" evidence="18">
    <location>
        <begin position="12"/>
        <end position="31"/>
    </location>
</feature>
<keyword evidence="12 18" id="KW-0472">Membrane</keyword>
<evidence type="ECO:0000256" key="12">
    <source>
        <dbReference type="ARBA" id="ARBA00023136"/>
    </source>
</evidence>
<evidence type="ECO:0000256" key="6">
    <source>
        <dbReference type="ARBA" id="ARBA00014944"/>
    </source>
</evidence>
<evidence type="ECO:0000256" key="1">
    <source>
        <dbReference type="ARBA" id="ARBA00004141"/>
    </source>
</evidence>
<dbReference type="EMBL" id="CP110820">
    <property type="protein sequence ID" value="WPX96748.1"/>
    <property type="molecule type" value="Genomic_DNA"/>
</dbReference>
<evidence type="ECO:0000256" key="4">
    <source>
        <dbReference type="ARBA" id="ARBA00010441"/>
    </source>
</evidence>
<dbReference type="InterPro" id="IPR048254">
    <property type="entry name" value="CDP_ALCOHOL_P_TRANSF_CS"/>
</dbReference>
<gene>
    <name evidence="19" type="ORF">Bandiella_00874</name>
</gene>
<keyword evidence="14" id="KW-1208">Phospholipid metabolism</keyword>
<dbReference type="PROSITE" id="PS00379">
    <property type="entry name" value="CDP_ALCOHOL_P_TRANSF"/>
    <property type="match status" value="1"/>
</dbReference>
<keyword evidence="10 18" id="KW-1133">Transmembrane helix</keyword>
<evidence type="ECO:0000256" key="13">
    <source>
        <dbReference type="ARBA" id="ARBA00023209"/>
    </source>
</evidence>
<evidence type="ECO:0000256" key="3">
    <source>
        <dbReference type="ARBA" id="ARBA00005189"/>
    </source>
</evidence>
<keyword evidence="9 18" id="KW-0812">Transmembrane</keyword>
<proteinExistence type="inferred from homology"/>
<dbReference type="EC" id="2.7.8.5" evidence="5 16"/>
<dbReference type="Proteomes" id="UP001327219">
    <property type="component" value="Chromosome"/>
</dbReference>
<evidence type="ECO:0000256" key="14">
    <source>
        <dbReference type="ARBA" id="ARBA00023264"/>
    </source>
</evidence>
<protein>
    <recommendedName>
        <fullName evidence="6 16">CDP-diacylglycerol--glycerol-3-phosphate 3-phosphatidyltransferase</fullName>
        <ecNumber evidence="5 16">2.7.8.5</ecNumber>
    </recommendedName>
</protein>
<evidence type="ECO:0000256" key="18">
    <source>
        <dbReference type="SAM" id="Phobius"/>
    </source>
</evidence>
<evidence type="ECO:0000256" key="15">
    <source>
        <dbReference type="ARBA" id="ARBA00048586"/>
    </source>
</evidence>
<organism evidence="19 20">
    <name type="scientific">Candidatus Bandiella euplotis</name>
    <dbReference type="NCBI Taxonomy" id="1664265"/>
    <lineage>
        <taxon>Bacteria</taxon>
        <taxon>Pseudomonadati</taxon>
        <taxon>Pseudomonadota</taxon>
        <taxon>Alphaproteobacteria</taxon>
        <taxon>Rickettsiales</taxon>
        <taxon>Candidatus Midichloriaceae</taxon>
        <taxon>Candidatus Bandiella</taxon>
    </lineage>
</organism>
<dbReference type="RefSeq" id="WP_323732472.1">
    <property type="nucleotide sequence ID" value="NZ_CP110820.1"/>
</dbReference>
<dbReference type="Gene3D" id="1.20.120.1760">
    <property type="match status" value="1"/>
</dbReference>
<reference evidence="19 20" key="1">
    <citation type="submission" date="2022-11" db="EMBL/GenBank/DDBJ databases">
        <title>Host association and intracellularity evolved multiple times independently in the Rickettsiales.</title>
        <authorList>
            <person name="Castelli M."/>
            <person name="Nardi T."/>
            <person name="Gammuto L."/>
            <person name="Bellinzona G."/>
            <person name="Sabaneyeva E."/>
            <person name="Potekhin A."/>
            <person name="Serra V."/>
            <person name="Petroni G."/>
            <person name="Sassera D."/>
        </authorList>
    </citation>
    <scope>NUCLEOTIDE SEQUENCE [LARGE SCALE GENOMIC DNA]</scope>
    <source>
        <strain evidence="19 20">NDG2</strain>
    </source>
</reference>
<comment type="pathway">
    <text evidence="2">Phospholipid metabolism; phosphatidylglycerol biosynthesis; phosphatidylglycerol from CDP-diacylglycerol: step 1/2.</text>
</comment>
<evidence type="ECO:0000256" key="9">
    <source>
        <dbReference type="ARBA" id="ARBA00022692"/>
    </source>
</evidence>
<comment type="subcellular location">
    <subcellularLocation>
        <location evidence="1">Membrane</location>
        <topology evidence="1">Multi-pass membrane protein</topology>
    </subcellularLocation>
</comment>
<evidence type="ECO:0000256" key="16">
    <source>
        <dbReference type="NCBIfam" id="TIGR00560"/>
    </source>
</evidence>
<evidence type="ECO:0000313" key="19">
    <source>
        <dbReference type="EMBL" id="WPX96748.1"/>
    </source>
</evidence>
<comment type="pathway">
    <text evidence="3">Lipid metabolism.</text>
</comment>
<dbReference type="Pfam" id="PF01066">
    <property type="entry name" value="CDP-OH_P_transf"/>
    <property type="match status" value="1"/>
</dbReference>
<evidence type="ECO:0000256" key="5">
    <source>
        <dbReference type="ARBA" id="ARBA00013170"/>
    </source>
</evidence>
<keyword evidence="20" id="KW-1185">Reference proteome</keyword>
<evidence type="ECO:0000256" key="10">
    <source>
        <dbReference type="ARBA" id="ARBA00022989"/>
    </source>
</evidence>
<comment type="catalytic activity">
    <reaction evidence="15">
        <text>a CDP-1,2-diacyl-sn-glycerol + sn-glycerol 3-phosphate = a 1,2-diacyl-sn-glycero-3-phospho-(1'-sn-glycero-3'-phosphate) + CMP + H(+)</text>
        <dbReference type="Rhea" id="RHEA:12593"/>
        <dbReference type="ChEBI" id="CHEBI:15378"/>
        <dbReference type="ChEBI" id="CHEBI:57597"/>
        <dbReference type="ChEBI" id="CHEBI:58332"/>
        <dbReference type="ChEBI" id="CHEBI:60110"/>
        <dbReference type="ChEBI" id="CHEBI:60377"/>
        <dbReference type="EC" id="2.7.8.5"/>
    </reaction>
</comment>
<evidence type="ECO:0000256" key="17">
    <source>
        <dbReference type="RuleBase" id="RU003750"/>
    </source>
</evidence>
<dbReference type="PIRSF" id="PIRSF000847">
    <property type="entry name" value="Phos_ph_gly_syn"/>
    <property type="match status" value="1"/>
</dbReference>
<feature type="transmembrane region" description="Helical" evidence="18">
    <location>
        <begin position="37"/>
        <end position="55"/>
    </location>
</feature>
<keyword evidence="7" id="KW-0444">Lipid biosynthesis</keyword>
<evidence type="ECO:0000313" key="20">
    <source>
        <dbReference type="Proteomes" id="UP001327219"/>
    </source>
</evidence>
<dbReference type="PANTHER" id="PTHR14269">
    <property type="entry name" value="CDP-DIACYLGLYCEROL--GLYCEROL-3-PHOSPHATE 3-PHOSPHATIDYLTRANSFERASE-RELATED"/>
    <property type="match status" value="1"/>
</dbReference>
<feature type="transmembrane region" description="Helical" evidence="18">
    <location>
        <begin position="164"/>
        <end position="181"/>
    </location>
</feature>
<dbReference type="PANTHER" id="PTHR14269:SF62">
    <property type="entry name" value="CDP-DIACYLGLYCEROL--GLYCEROL-3-PHOSPHATE 3-PHOSPHATIDYLTRANSFERASE 1, CHLOROPLASTIC"/>
    <property type="match status" value="1"/>
</dbReference>
<evidence type="ECO:0000256" key="7">
    <source>
        <dbReference type="ARBA" id="ARBA00022516"/>
    </source>
</evidence>
<dbReference type="NCBIfam" id="TIGR00560">
    <property type="entry name" value="pgsA"/>
    <property type="match status" value="1"/>
</dbReference>
<keyword evidence="11" id="KW-0443">Lipid metabolism</keyword>
<evidence type="ECO:0000256" key="8">
    <source>
        <dbReference type="ARBA" id="ARBA00022679"/>
    </source>
</evidence>
<keyword evidence="8 17" id="KW-0808">Transferase</keyword>
<accession>A0ABZ0UPX0</accession>
<evidence type="ECO:0000256" key="11">
    <source>
        <dbReference type="ARBA" id="ARBA00023098"/>
    </source>
</evidence>
<comment type="similarity">
    <text evidence="4 17">Belongs to the CDP-alcohol phosphatidyltransferase class-I family.</text>
</comment>
<keyword evidence="13" id="KW-0594">Phospholipid biosynthesis</keyword>
<name>A0ABZ0UPX0_9RICK</name>
<dbReference type="InterPro" id="IPR004570">
    <property type="entry name" value="Phosphatidylglycerol_P_synth"/>
</dbReference>
<dbReference type="InterPro" id="IPR050324">
    <property type="entry name" value="CDP-alcohol_PTase-I"/>
</dbReference>
<sequence length="193" mass="21188">MRNLDARMQKNIPNILTLLRILLIPVLVAVFYIESKFAHYVAVSIFIFASITDYFDGALARAWKVQSDFGKVLDPIADKLLVAATLMMMVDKGIAPVLPTLVILCREILVSGMREHLAELKVQVSLPVSRLAKIKTAAQMAAIIILLLGENTTGFRYTDLLGKVAIWTAAVLTAITGYAYLQKGIKNGSVAIR</sequence>